<evidence type="ECO:0000259" key="11">
    <source>
        <dbReference type="Pfam" id="PF15412"/>
    </source>
</evidence>
<evidence type="ECO:0000256" key="1">
    <source>
        <dbReference type="ARBA" id="ARBA00004123"/>
    </source>
</evidence>
<keyword evidence="6 7" id="KW-0539">Nucleus</keyword>
<comment type="subcellular location">
    <subcellularLocation>
        <location evidence="1 7">Nucleus</location>
    </subcellularLocation>
</comment>
<dbReference type="Pfam" id="PF08743">
    <property type="entry name" value="Nse4_C"/>
    <property type="match status" value="1"/>
</dbReference>
<dbReference type="GO" id="GO:0006310">
    <property type="term" value="P:DNA recombination"/>
    <property type="evidence" value="ECO:0007669"/>
    <property type="project" value="UniProtKB-UniRule"/>
</dbReference>
<evidence type="ECO:0000256" key="8">
    <source>
        <dbReference type="SAM" id="Coils"/>
    </source>
</evidence>
<sequence length="492" mass="55314">MGRLTAQTEFHYTLHLQIPENHPTATPPSVCAKYIIPGPSRLIKPAMPSRASSHDQESPASSPTTASQHNNLVMRDRTEVLDGVSKRKRTLTNGTGPSTSRRRTQEPELVTDDEDDDEEDESDQYDPDQPLEERRKVQRGYRDLLRGLHENTDELSNPRSLFLHETVARANQLSHHVKQTGEAIIDSKLLVAAADASYRRAARLANGNVAQGIDVDEFVSKCISYMRLGAGITEDDAPELTSTQQQRRRPSGRNAGDSDEEEIGDEGDMMNWEHLGRFACVPNIRRPAVPGFLLGPLSVEKKVRKVVKRSAPFRADNLRETRPEVLNAEDVQRAEKNDLTAICAKILRRLQEVQENAQTEVEAAFEHHGDEQAQRLMDKYGLRDTGGIDLLKFVVNPKSFGQTVENMFYVSFLIRDGAVQVEFDGNGLPSLQPTASHDPNTTKRDTQRHQAVLSIDMQMWRDIIDAFDIIEPIIEHRKEQSTQGPGARSWYS</sequence>
<accession>A0AAN7UNM9</accession>
<feature type="domain" description="Non-structural maintenance of chromosome element 4 C-terminal" evidence="10">
    <location>
        <begin position="388"/>
        <end position="474"/>
    </location>
</feature>
<comment type="caution">
    <text evidence="12">The sequence shown here is derived from an EMBL/GenBank/DDBJ whole genome shotgun (WGS) entry which is preliminary data.</text>
</comment>
<dbReference type="GO" id="GO:0005634">
    <property type="term" value="C:nucleus"/>
    <property type="evidence" value="ECO:0007669"/>
    <property type="project" value="UniProtKB-SubCell"/>
</dbReference>
<dbReference type="PANTHER" id="PTHR16140:SF0">
    <property type="entry name" value="NON-STRUCTURAL MAINTENANCE OF CHROMOSOMES ELEMENT 4"/>
    <property type="match status" value="1"/>
</dbReference>
<feature type="domain" description="Nse4/EID protein Nse3/MAGE-binding" evidence="11">
    <location>
        <begin position="186"/>
        <end position="239"/>
    </location>
</feature>
<comment type="subunit">
    <text evidence="7">Component of the SMC5-SMC6 complex.</text>
</comment>
<evidence type="ECO:0000256" key="3">
    <source>
        <dbReference type="ARBA" id="ARBA00022763"/>
    </source>
</evidence>
<evidence type="ECO:0000256" key="5">
    <source>
        <dbReference type="ARBA" id="ARBA00023204"/>
    </source>
</evidence>
<evidence type="ECO:0000256" key="9">
    <source>
        <dbReference type="SAM" id="MobiDB-lite"/>
    </source>
</evidence>
<feature type="compositionally biased region" description="Polar residues" evidence="9">
    <location>
        <begin position="58"/>
        <end position="71"/>
    </location>
</feature>
<dbReference type="GO" id="GO:0006281">
    <property type="term" value="P:DNA repair"/>
    <property type="evidence" value="ECO:0007669"/>
    <property type="project" value="UniProtKB-UniRule"/>
</dbReference>
<evidence type="ECO:0000256" key="6">
    <source>
        <dbReference type="ARBA" id="ARBA00023242"/>
    </source>
</evidence>
<protein>
    <recommendedName>
        <fullName evidence="7">Non-structural maintenance of chromosomes element 4</fullName>
    </recommendedName>
</protein>
<keyword evidence="8" id="KW-0175">Coiled coil</keyword>
<dbReference type="GO" id="GO:0030915">
    <property type="term" value="C:Smc5-Smc6 complex"/>
    <property type="evidence" value="ECO:0007669"/>
    <property type="project" value="UniProtKB-UniRule"/>
</dbReference>
<comment type="similarity">
    <text evidence="2 7">Belongs to the NSE4 family.</text>
</comment>
<gene>
    <name evidence="12" type="ORF">RRF57_008006</name>
</gene>
<dbReference type="InterPro" id="IPR029225">
    <property type="entry name" value="Nse4_Nse3-bd"/>
</dbReference>
<feature type="compositionally biased region" description="Acidic residues" evidence="9">
    <location>
        <begin position="109"/>
        <end position="130"/>
    </location>
</feature>
<evidence type="ECO:0000313" key="13">
    <source>
        <dbReference type="Proteomes" id="UP001305414"/>
    </source>
</evidence>
<reference evidence="12 13" key="1">
    <citation type="submission" date="2023-10" db="EMBL/GenBank/DDBJ databases">
        <title>Draft genome sequence of Xylaria bambusicola isolate GMP-LS, the root and basal stem rot pathogen of sugarcane in Indonesia.</title>
        <authorList>
            <person name="Selvaraj P."/>
            <person name="Muralishankar V."/>
            <person name="Muruganantham S."/>
            <person name="Sp S."/>
            <person name="Haryani S."/>
            <person name="Lau K.J.X."/>
            <person name="Naqvi N.I."/>
        </authorList>
    </citation>
    <scope>NUCLEOTIDE SEQUENCE [LARGE SCALE GENOMIC DNA]</scope>
    <source>
        <strain evidence="12">GMP-LS</strain>
    </source>
</reference>
<feature type="region of interest" description="Disordered" evidence="9">
    <location>
        <begin position="42"/>
        <end position="136"/>
    </location>
</feature>
<keyword evidence="3 7" id="KW-0227">DNA damage</keyword>
<dbReference type="EMBL" id="JAWHQM010000024">
    <property type="protein sequence ID" value="KAK5632292.1"/>
    <property type="molecule type" value="Genomic_DNA"/>
</dbReference>
<comment type="function">
    <text evidence="7">Component of the SMC5-SMC6 complex, that promotes sister chromatid alignment after DNA damage and facilitates double-stranded DNA breaks (DSBs) repair via homologous recombination between sister chromatids.</text>
</comment>
<keyword evidence="13" id="KW-1185">Reference proteome</keyword>
<dbReference type="PANTHER" id="PTHR16140">
    <property type="entry name" value="NON-STRUCTURAL MAINTENANCE OF CHROMOSOMES ELEMENT 4"/>
    <property type="match status" value="1"/>
</dbReference>
<evidence type="ECO:0000259" key="10">
    <source>
        <dbReference type="Pfam" id="PF08743"/>
    </source>
</evidence>
<evidence type="ECO:0000256" key="4">
    <source>
        <dbReference type="ARBA" id="ARBA00023172"/>
    </source>
</evidence>
<evidence type="ECO:0000313" key="12">
    <source>
        <dbReference type="EMBL" id="KAK5632292.1"/>
    </source>
</evidence>
<dbReference type="AlphaFoldDB" id="A0AAN7UNM9"/>
<organism evidence="12 13">
    <name type="scientific">Xylaria bambusicola</name>
    <dbReference type="NCBI Taxonomy" id="326684"/>
    <lineage>
        <taxon>Eukaryota</taxon>
        <taxon>Fungi</taxon>
        <taxon>Dikarya</taxon>
        <taxon>Ascomycota</taxon>
        <taxon>Pezizomycotina</taxon>
        <taxon>Sordariomycetes</taxon>
        <taxon>Xylariomycetidae</taxon>
        <taxon>Xylariales</taxon>
        <taxon>Xylariaceae</taxon>
        <taxon>Xylaria</taxon>
    </lineage>
</organism>
<feature type="coiled-coil region" evidence="8">
    <location>
        <begin position="336"/>
        <end position="367"/>
    </location>
</feature>
<keyword evidence="4 7" id="KW-0233">DNA recombination</keyword>
<evidence type="ECO:0000256" key="7">
    <source>
        <dbReference type="RuleBase" id="RU365071"/>
    </source>
</evidence>
<dbReference type="InterPro" id="IPR027786">
    <property type="entry name" value="Nse4/EID"/>
</dbReference>
<feature type="region of interest" description="Disordered" evidence="9">
    <location>
        <begin position="234"/>
        <end position="265"/>
    </location>
</feature>
<name>A0AAN7UNM9_9PEZI</name>
<proteinExistence type="inferred from homology"/>
<evidence type="ECO:0000256" key="2">
    <source>
        <dbReference type="ARBA" id="ARBA00008997"/>
    </source>
</evidence>
<dbReference type="InterPro" id="IPR014854">
    <property type="entry name" value="Nse4_C"/>
</dbReference>
<dbReference type="Proteomes" id="UP001305414">
    <property type="component" value="Unassembled WGS sequence"/>
</dbReference>
<keyword evidence="5 7" id="KW-0234">DNA repair</keyword>
<dbReference type="Pfam" id="PF15412">
    <property type="entry name" value="Nse4-Nse3_bdg"/>
    <property type="match status" value="1"/>
</dbReference>